<evidence type="ECO:0000256" key="1">
    <source>
        <dbReference type="SAM" id="Phobius"/>
    </source>
</evidence>
<dbReference type="Proteomes" id="UP000008988">
    <property type="component" value="Unassembled WGS sequence"/>
</dbReference>
<organism evidence="2 3">
    <name type="scientific">Saccharomyces cerevisiae (strain AWRI1631)</name>
    <name type="common">Baker's yeast</name>
    <dbReference type="NCBI Taxonomy" id="545124"/>
    <lineage>
        <taxon>Eukaryota</taxon>
        <taxon>Fungi</taxon>
        <taxon>Dikarya</taxon>
        <taxon>Ascomycota</taxon>
        <taxon>Saccharomycotina</taxon>
        <taxon>Saccharomycetes</taxon>
        <taxon>Saccharomycetales</taxon>
        <taxon>Saccharomycetaceae</taxon>
        <taxon>Saccharomyces</taxon>
    </lineage>
</organism>
<keyword evidence="1" id="KW-1133">Transmembrane helix</keyword>
<protein>
    <submittedName>
        <fullName evidence="2">Uncharacterized protein</fullName>
    </submittedName>
</protein>
<name>B5VSK6_YEAS6</name>
<dbReference type="EMBL" id="ABSV01002247">
    <property type="protein sequence ID" value="EDZ69088.1"/>
    <property type="molecule type" value="Genomic_DNA"/>
</dbReference>
<gene>
    <name evidence="2" type="ORF">AWRI1631_154770</name>
</gene>
<feature type="transmembrane region" description="Helical" evidence="1">
    <location>
        <begin position="6"/>
        <end position="27"/>
    </location>
</feature>
<evidence type="ECO:0000313" key="3">
    <source>
        <dbReference type="Proteomes" id="UP000008988"/>
    </source>
</evidence>
<keyword evidence="1" id="KW-0472">Membrane</keyword>
<proteinExistence type="predicted"/>
<evidence type="ECO:0000313" key="2">
    <source>
        <dbReference type="EMBL" id="EDZ69088.1"/>
    </source>
</evidence>
<reference evidence="2 3" key="1">
    <citation type="journal article" date="2008" name="FEMS Yeast Res.">
        <title>Comparative genome analysis of a Saccharomyces cerevisiae wine strain.</title>
        <authorList>
            <person name="Borneman A.R."/>
            <person name="Forgan A.H."/>
            <person name="Pretorius I.S."/>
            <person name="Chambers P.J."/>
        </authorList>
    </citation>
    <scope>NUCLEOTIDE SEQUENCE [LARGE SCALE GENOMIC DNA]</scope>
    <source>
        <strain evidence="2 3">AWRI1631</strain>
    </source>
</reference>
<dbReference type="AlphaFoldDB" id="B5VSK6"/>
<accession>B5VSK6</accession>
<sequence>MLGLLLIISIRILGGYHCCLIIGISMLRRKNGLILSEGILWRYQLRPLVLRDRILRRKQMRLLMLRKSVLRGECTSYFYFRHGYDVTIINPNIVRVGVLRGYVRWFNFRLSRINLLVRLLLIALRKSNVRRIQKCWSCTLWR</sequence>
<keyword evidence="1" id="KW-0812">Transmembrane</keyword>
<comment type="caution">
    <text evidence="2">The sequence shown here is derived from an EMBL/GenBank/DDBJ whole genome shotgun (WGS) entry which is preliminary data.</text>
</comment>